<evidence type="ECO:0000256" key="1">
    <source>
        <dbReference type="SAM" id="MobiDB-lite"/>
    </source>
</evidence>
<dbReference type="Proteomes" id="UP001162483">
    <property type="component" value="Unassembled WGS sequence"/>
</dbReference>
<accession>A0ABN9EQJ2</accession>
<feature type="region of interest" description="Disordered" evidence="1">
    <location>
        <begin position="1"/>
        <end position="28"/>
    </location>
</feature>
<feature type="non-terminal residue" evidence="2">
    <location>
        <position position="103"/>
    </location>
</feature>
<evidence type="ECO:0000313" key="2">
    <source>
        <dbReference type="EMBL" id="CAI9587120.1"/>
    </source>
</evidence>
<reference evidence="2" key="1">
    <citation type="submission" date="2023-05" db="EMBL/GenBank/DDBJ databases">
        <authorList>
            <person name="Stuckert A."/>
        </authorList>
    </citation>
    <scope>NUCLEOTIDE SEQUENCE</scope>
</reference>
<sequence length="103" mass="11394">SQSHRHETSESDITFLRRPSSASADEWEEKGWNSTGISSCQPACSKGLSLRGTLEEVAAQLLQWPQTPSIFLCPFFLPSAVPPLSWRIIHRERAGLCCAQAPL</sequence>
<name>A0ABN9EQJ2_9NEOB</name>
<organism evidence="2 3">
    <name type="scientific">Staurois parvus</name>
    <dbReference type="NCBI Taxonomy" id="386267"/>
    <lineage>
        <taxon>Eukaryota</taxon>
        <taxon>Metazoa</taxon>
        <taxon>Chordata</taxon>
        <taxon>Craniata</taxon>
        <taxon>Vertebrata</taxon>
        <taxon>Euteleostomi</taxon>
        <taxon>Amphibia</taxon>
        <taxon>Batrachia</taxon>
        <taxon>Anura</taxon>
        <taxon>Neobatrachia</taxon>
        <taxon>Ranoidea</taxon>
        <taxon>Ranidae</taxon>
        <taxon>Staurois</taxon>
    </lineage>
</organism>
<proteinExistence type="predicted"/>
<evidence type="ECO:0000313" key="3">
    <source>
        <dbReference type="Proteomes" id="UP001162483"/>
    </source>
</evidence>
<feature type="non-terminal residue" evidence="2">
    <location>
        <position position="1"/>
    </location>
</feature>
<protein>
    <submittedName>
        <fullName evidence="2">Uncharacterized protein</fullName>
    </submittedName>
</protein>
<comment type="caution">
    <text evidence="2">The sequence shown here is derived from an EMBL/GenBank/DDBJ whole genome shotgun (WGS) entry which is preliminary data.</text>
</comment>
<keyword evidence="3" id="KW-1185">Reference proteome</keyword>
<gene>
    <name evidence="2" type="ORF">SPARVUS_LOCUS10516605</name>
</gene>
<dbReference type="EMBL" id="CATNWA010015816">
    <property type="protein sequence ID" value="CAI9587120.1"/>
    <property type="molecule type" value="Genomic_DNA"/>
</dbReference>